<keyword evidence="2" id="KW-0614">Plasmid</keyword>
<dbReference type="AlphaFoldDB" id="W6S730"/>
<dbReference type="PATRIC" id="fig|348824.6.peg.6264"/>
<proteinExistence type="predicted"/>
<organism evidence="2 3">
    <name type="scientific">Rhizobium favelukesii</name>
    <dbReference type="NCBI Taxonomy" id="348824"/>
    <lineage>
        <taxon>Bacteria</taxon>
        <taxon>Pseudomonadati</taxon>
        <taxon>Pseudomonadota</taxon>
        <taxon>Alphaproteobacteria</taxon>
        <taxon>Hyphomicrobiales</taxon>
        <taxon>Rhizobiaceae</taxon>
        <taxon>Rhizobium/Agrobacterium group</taxon>
        <taxon>Rhizobium</taxon>
    </lineage>
</organism>
<dbReference type="KEGG" id="rhl:LPU83_pLPU83d_0615"/>
<gene>
    <name evidence="2" type="ORF">LPU83_pLPU83d_0615</name>
</gene>
<dbReference type="Proteomes" id="UP000019443">
    <property type="component" value="Plasmid pLPU83d"/>
</dbReference>
<reference evidence="2" key="1">
    <citation type="submission" date="2013-11" db="EMBL/GenBank/DDBJ databases">
        <title>Draft genome sequence of the broad-host-range Rhizobium sp. LPU83 strain, a member of the low-genetic diversity Oregon-like Rhizobium sp. group.</title>
        <authorList>
            <person name="Wibberg D."/>
            <person name="Puehler A."/>
            <person name="Schlueter A."/>
        </authorList>
    </citation>
    <scope>NUCLEOTIDE SEQUENCE [LARGE SCALE GENOMIC DNA]</scope>
    <source>
        <strain evidence="2">LPU83</strain>
        <plasmid evidence="2">pLPU83d</plasmid>
    </source>
</reference>
<dbReference type="HOGENOM" id="CLU_1947108_0_0_5"/>
<geneLocation type="plasmid" evidence="2 3">
    <name>pLPU83d</name>
</geneLocation>
<evidence type="ECO:0000313" key="2">
    <source>
        <dbReference type="EMBL" id="CDM61986.1"/>
    </source>
</evidence>
<feature type="region of interest" description="Disordered" evidence="1">
    <location>
        <begin position="1"/>
        <end position="23"/>
    </location>
</feature>
<sequence>MPARNEWPENLSARSTSARSPQIAARLTSRAASLSFKRSEPTDFPCPETRRKRGPWAILANLIQCLILFNPYHVSHTKNDCIVSNAAILTDLLVMGRLGPFWADAQGRCLEYRQSARQIRRDVLILRSR</sequence>
<accession>W6S730</accession>
<keyword evidence="3" id="KW-1185">Reference proteome</keyword>
<name>W6S730_9HYPH</name>
<evidence type="ECO:0000313" key="3">
    <source>
        <dbReference type="Proteomes" id="UP000019443"/>
    </source>
</evidence>
<dbReference type="EMBL" id="HG916855">
    <property type="protein sequence ID" value="CDM61986.1"/>
    <property type="molecule type" value="Genomic_DNA"/>
</dbReference>
<protein>
    <submittedName>
        <fullName evidence="2">Uncharacterized protein</fullName>
    </submittedName>
</protein>
<evidence type="ECO:0000256" key="1">
    <source>
        <dbReference type="SAM" id="MobiDB-lite"/>
    </source>
</evidence>